<evidence type="ECO:0000256" key="10">
    <source>
        <dbReference type="ARBA" id="ARBA00022960"/>
    </source>
</evidence>
<evidence type="ECO:0000256" key="19">
    <source>
        <dbReference type="SAM" id="MobiDB-lite"/>
    </source>
</evidence>
<evidence type="ECO:0000256" key="16">
    <source>
        <dbReference type="ARBA" id="ARBA00048493"/>
    </source>
</evidence>
<feature type="binding site" evidence="18">
    <location>
        <position position="445"/>
    </location>
    <ligand>
        <name>acetyl-CoA</name>
        <dbReference type="ChEBI" id="CHEBI:57288"/>
    </ligand>
</feature>
<keyword evidence="10 18" id="KW-0133">Cell shape</keyword>
<dbReference type="InterPro" id="IPR001451">
    <property type="entry name" value="Hexapep"/>
</dbReference>
<comment type="caution">
    <text evidence="21">The sequence shown here is derived from an EMBL/GenBank/DDBJ whole genome shotgun (WGS) entry which is preliminary data.</text>
</comment>
<comment type="similarity">
    <text evidence="3 18">In the N-terminal section; belongs to the N-acetylglucosamine-1-phosphate uridyltransferase family.</text>
</comment>
<feature type="binding site" evidence="18">
    <location>
        <position position="382"/>
    </location>
    <ligand>
        <name>UDP-N-acetyl-alpha-D-glucosamine</name>
        <dbReference type="ChEBI" id="CHEBI:57705"/>
    </ligand>
</feature>
<sequence length="487" mass="51059">MTQRPAAVVVLAAGEGTRMKSSTPKVLHELAGRTLVGHAVAAAQSLEPDHLTVVVGHGRDQVAAHIADVAPTVTTAVQEEQLGTGHAVQCALETLPELTGVVVVTYGDVPLLSTDTLRALIEQHLADGNGATVLTAELDDPSGYGRIVRGDDGAVHGIVEHKDADDATLRINEINSGIYAFDAEVLRAGLSRLTTDNAQGELYLTDVLGFARGDGRRVGALVTDDVWQTEGVNDRVQLAALHRELNRRITTRWMRAGVTIVDPATTWIDVTVTLGRDVTVRPGVQLHGATSIGEGAQIGPDSTLRDTTVGPGAEVVRTHAIGAEIGARATVGPFSYLRAGTRLGEKGKIGGFVETKKAEIGEGSKVPHLSYVGDATIGDGVNIGAGTIVANYDGVDKHQTTIGDHTFVGSDSVLVAPVELADGSYVAAGSTVTSRTEPGELAVARARQRNIPGWVERKRPGTATDEAARRANARQTKDDARVEGSDQ</sequence>
<dbReference type="EMBL" id="JAAGOA010000003">
    <property type="protein sequence ID" value="NED99582.1"/>
    <property type="molecule type" value="Genomic_DNA"/>
</dbReference>
<dbReference type="InterPro" id="IPR050065">
    <property type="entry name" value="GlmU-like"/>
</dbReference>
<feature type="binding site" evidence="18">
    <location>
        <position position="25"/>
    </location>
    <ligand>
        <name>UDP-N-acetyl-alpha-D-glucosamine</name>
        <dbReference type="ChEBI" id="CHEBI:57705"/>
    </ligand>
</feature>
<gene>
    <name evidence="18 21" type="primary">glmU</name>
    <name evidence="21" type="ORF">G1H10_05325</name>
</gene>
<dbReference type="CDD" id="cd03353">
    <property type="entry name" value="LbH_GlmU_C"/>
    <property type="match status" value="1"/>
</dbReference>
<dbReference type="Pfam" id="PF00132">
    <property type="entry name" value="Hexapep"/>
    <property type="match status" value="1"/>
</dbReference>
<evidence type="ECO:0000256" key="11">
    <source>
        <dbReference type="ARBA" id="ARBA00022984"/>
    </source>
</evidence>
<feature type="binding site" evidence="18">
    <location>
        <position position="371"/>
    </location>
    <ligand>
        <name>UDP-N-acetyl-alpha-D-glucosamine</name>
        <dbReference type="ChEBI" id="CHEBI:57705"/>
    </ligand>
</feature>
<feature type="binding site" evidence="18">
    <location>
        <position position="410"/>
    </location>
    <ligand>
        <name>acetyl-CoA</name>
        <dbReference type="ChEBI" id="CHEBI:57288"/>
    </ligand>
</feature>
<feature type="binding site" evidence="18">
    <location>
        <position position="145"/>
    </location>
    <ligand>
        <name>UDP-N-acetyl-alpha-D-glucosamine</name>
        <dbReference type="ChEBI" id="CHEBI:57705"/>
    </ligand>
</feature>
<dbReference type="GO" id="GO:0071555">
    <property type="term" value="P:cell wall organization"/>
    <property type="evidence" value="ECO:0007669"/>
    <property type="project" value="UniProtKB-KW"/>
</dbReference>
<dbReference type="GO" id="GO:0009252">
    <property type="term" value="P:peptidoglycan biosynthetic process"/>
    <property type="evidence" value="ECO:0007669"/>
    <property type="project" value="UniProtKB-UniRule"/>
</dbReference>
<keyword evidence="22" id="KW-1185">Reference proteome</keyword>
<dbReference type="GO" id="GO:0005737">
    <property type="term" value="C:cytoplasm"/>
    <property type="evidence" value="ECO:0007669"/>
    <property type="project" value="UniProtKB-SubCell"/>
</dbReference>
<feature type="binding site" evidence="18">
    <location>
        <position position="428"/>
    </location>
    <ligand>
        <name>acetyl-CoA</name>
        <dbReference type="ChEBI" id="CHEBI:57288"/>
    </ligand>
</feature>
<dbReference type="GO" id="GO:0019134">
    <property type="term" value="F:glucosamine-1-phosphate N-acetyltransferase activity"/>
    <property type="evidence" value="ECO:0007669"/>
    <property type="project" value="UniProtKB-UniRule"/>
</dbReference>
<feature type="binding site" evidence="18">
    <location>
        <position position="108"/>
    </location>
    <ligand>
        <name>Mg(2+)</name>
        <dbReference type="ChEBI" id="CHEBI:18420"/>
    </ligand>
</feature>
<dbReference type="Gene3D" id="2.160.10.10">
    <property type="entry name" value="Hexapeptide repeat proteins"/>
    <property type="match status" value="1"/>
</dbReference>
<comment type="pathway">
    <text evidence="18">Nucleotide-sugar biosynthesis; UDP-N-acetyl-alpha-D-glucosamine biosynthesis; UDP-N-acetyl-alpha-D-glucosamine from N-acetyl-alpha-D-glucosamine 1-phosphate: step 1/1.</text>
</comment>
<dbReference type="GO" id="GO:0016020">
    <property type="term" value="C:membrane"/>
    <property type="evidence" value="ECO:0007669"/>
    <property type="project" value="GOC"/>
</dbReference>
<evidence type="ECO:0000256" key="2">
    <source>
        <dbReference type="ARBA" id="ARBA00007707"/>
    </source>
</evidence>
<dbReference type="PANTHER" id="PTHR43584">
    <property type="entry name" value="NUCLEOTIDYL TRANSFERASE"/>
    <property type="match status" value="1"/>
</dbReference>
<dbReference type="EC" id="2.7.7.23" evidence="18"/>
<dbReference type="UniPathway" id="UPA00113">
    <property type="reaction ID" value="UER00532"/>
</dbReference>
<dbReference type="NCBIfam" id="TIGR01173">
    <property type="entry name" value="glmU"/>
    <property type="match status" value="1"/>
</dbReference>
<evidence type="ECO:0000256" key="7">
    <source>
        <dbReference type="ARBA" id="ARBA00022723"/>
    </source>
</evidence>
<feature type="binding site" evidence="18">
    <location>
        <position position="160"/>
    </location>
    <ligand>
        <name>UDP-N-acetyl-alpha-D-glucosamine</name>
        <dbReference type="ChEBI" id="CHEBI:57705"/>
    </ligand>
</feature>
<dbReference type="InterPro" id="IPR005882">
    <property type="entry name" value="Bifunctional_GlmU"/>
</dbReference>
<evidence type="ECO:0000256" key="6">
    <source>
        <dbReference type="ARBA" id="ARBA00022695"/>
    </source>
</evidence>
<dbReference type="InterPro" id="IPR025877">
    <property type="entry name" value="MobA-like_NTP_Trfase"/>
</dbReference>
<dbReference type="CDD" id="cd02540">
    <property type="entry name" value="GT2_GlmU_N_bac"/>
    <property type="match status" value="1"/>
</dbReference>
<keyword evidence="12 18" id="KW-0511">Multifunctional enzyme</keyword>
<dbReference type="GO" id="GO:0006048">
    <property type="term" value="P:UDP-N-acetylglucosamine biosynthetic process"/>
    <property type="evidence" value="ECO:0007669"/>
    <property type="project" value="UniProtKB-UniPathway"/>
</dbReference>
<dbReference type="UniPathway" id="UPA00973"/>
<evidence type="ECO:0000256" key="1">
    <source>
        <dbReference type="ARBA" id="ARBA00004496"/>
    </source>
</evidence>
<organism evidence="21 22">
    <name type="scientific">Phytoactinopolyspora halotolerans</name>
    <dbReference type="NCBI Taxonomy" id="1981512"/>
    <lineage>
        <taxon>Bacteria</taxon>
        <taxon>Bacillati</taxon>
        <taxon>Actinomycetota</taxon>
        <taxon>Actinomycetes</taxon>
        <taxon>Jiangellales</taxon>
        <taxon>Jiangellaceae</taxon>
        <taxon>Phytoactinopolyspora</taxon>
    </lineage>
</organism>
<evidence type="ECO:0000256" key="9">
    <source>
        <dbReference type="ARBA" id="ARBA00022842"/>
    </source>
</evidence>
<feature type="binding site" evidence="18">
    <location>
        <position position="356"/>
    </location>
    <ligand>
        <name>UDP-N-acetyl-alpha-D-glucosamine</name>
        <dbReference type="ChEBI" id="CHEBI:57705"/>
    </ligand>
</feature>
<dbReference type="GO" id="GO:0009245">
    <property type="term" value="P:lipid A biosynthetic process"/>
    <property type="evidence" value="ECO:0007669"/>
    <property type="project" value="UniProtKB-UniRule"/>
</dbReference>
<feature type="active site" description="Proton acceptor" evidence="18">
    <location>
        <position position="368"/>
    </location>
</feature>
<evidence type="ECO:0000313" key="21">
    <source>
        <dbReference type="EMBL" id="NED99582.1"/>
    </source>
</evidence>
<dbReference type="InterPro" id="IPR038009">
    <property type="entry name" value="GlmU_C_LbH"/>
</dbReference>
<proteinExistence type="inferred from homology"/>
<dbReference type="AlphaFoldDB" id="A0A6L9S3F3"/>
<dbReference type="GO" id="GO:0008360">
    <property type="term" value="P:regulation of cell shape"/>
    <property type="evidence" value="ECO:0007669"/>
    <property type="project" value="UniProtKB-KW"/>
</dbReference>
<feature type="binding site" evidence="18">
    <location>
        <begin position="391"/>
        <end position="392"/>
    </location>
    <ligand>
        <name>acetyl-CoA</name>
        <dbReference type="ChEBI" id="CHEBI:57288"/>
    </ligand>
</feature>
<dbReference type="NCBIfam" id="NF010932">
    <property type="entry name" value="PRK14352.1"/>
    <property type="match status" value="1"/>
</dbReference>
<evidence type="ECO:0000256" key="12">
    <source>
        <dbReference type="ARBA" id="ARBA00023268"/>
    </source>
</evidence>
<comment type="pathway">
    <text evidence="18">Nucleotide-sugar biosynthesis; UDP-N-acetyl-alpha-D-glucosamine biosynthesis; N-acetyl-alpha-D-glucosamine 1-phosphate from alpha-D-glucosamine 6-phosphate (route II): step 2/2.</text>
</comment>
<dbReference type="Proteomes" id="UP000475214">
    <property type="component" value="Unassembled WGS sequence"/>
</dbReference>
<keyword evidence="4 18" id="KW-0963">Cytoplasm</keyword>
<keyword evidence="8 18" id="KW-0677">Repeat</keyword>
<feature type="binding site" evidence="18">
    <location>
        <begin position="11"/>
        <end position="14"/>
    </location>
    <ligand>
        <name>UDP-N-acetyl-alpha-D-glucosamine</name>
        <dbReference type="ChEBI" id="CHEBI:57705"/>
    </ligand>
</feature>
<dbReference type="GO" id="GO:0000902">
    <property type="term" value="P:cell morphogenesis"/>
    <property type="evidence" value="ECO:0007669"/>
    <property type="project" value="UniProtKB-UniRule"/>
</dbReference>
<feature type="binding site" evidence="18">
    <location>
        <begin position="106"/>
        <end position="108"/>
    </location>
    <ligand>
        <name>UDP-N-acetyl-alpha-D-glucosamine</name>
        <dbReference type="ChEBI" id="CHEBI:57705"/>
    </ligand>
</feature>
<comment type="subunit">
    <text evidence="18">Homotrimer.</text>
</comment>
<feature type="region of interest" description="Linker" evidence="18">
    <location>
        <begin position="236"/>
        <end position="256"/>
    </location>
</feature>
<evidence type="ECO:0000256" key="4">
    <source>
        <dbReference type="ARBA" id="ARBA00022490"/>
    </source>
</evidence>
<dbReference type="NCBIfam" id="NF010934">
    <property type="entry name" value="PRK14354.1"/>
    <property type="match status" value="1"/>
</dbReference>
<dbReference type="InterPro" id="IPR029044">
    <property type="entry name" value="Nucleotide-diphossugar_trans"/>
</dbReference>
<feature type="region of interest" description="N-acetyltransferase" evidence="18">
    <location>
        <begin position="257"/>
        <end position="487"/>
    </location>
</feature>
<evidence type="ECO:0000256" key="17">
    <source>
        <dbReference type="ARBA" id="ARBA00049628"/>
    </source>
</evidence>
<dbReference type="PANTHER" id="PTHR43584:SF3">
    <property type="entry name" value="BIFUNCTIONAL PROTEIN GLMU"/>
    <property type="match status" value="1"/>
</dbReference>
<feature type="region of interest" description="Pyrophosphorylase" evidence="18">
    <location>
        <begin position="1"/>
        <end position="235"/>
    </location>
</feature>
<evidence type="ECO:0000256" key="18">
    <source>
        <dbReference type="HAMAP-Rule" id="MF_01631"/>
    </source>
</evidence>
<keyword evidence="7 18" id="KW-0479">Metal-binding</keyword>
<dbReference type="Pfam" id="PF12804">
    <property type="entry name" value="NTP_transf_3"/>
    <property type="match status" value="1"/>
</dbReference>
<dbReference type="Gene3D" id="3.90.550.10">
    <property type="entry name" value="Spore Coat Polysaccharide Biosynthesis Protein SpsA, Chain A"/>
    <property type="match status" value="1"/>
</dbReference>
<reference evidence="21 22" key="1">
    <citation type="submission" date="2020-02" db="EMBL/GenBank/DDBJ databases">
        <authorList>
            <person name="Li X.-J."/>
            <person name="Han X.-M."/>
        </authorList>
    </citation>
    <scope>NUCLEOTIDE SEQUENCE [LARGE SCALE GENOMIC DNA]</scope>
    <source>
        <strain evidence="21 22">CCTCC AB 2017055</strain>
    </source>
</reference>
<evidence type="ECO:0000256" key="13">
    <source>
        <dbReference type="ARBA" id="ARBA00023315"/>
    </source>
</evidence>
<dbReference type="EC" id="2.3.1.157" evidence="18"/>
<dbReference type="HAMAP" id="MF_01631">
    <property type="entry name" value="GlmU"/>
    <property type="match status" value="1"/>
</dbReference>
<evidence type="ECO:0000256" key="5">
    <source>
        <dbReference type="ARBA" id="ARBA00022679"/>
    </source>
</evidence>
<keyword evidence="6 18" id="KW-0548">Nucleotidyltransferase</keyword>
<keyword evidence="14 18" id="KW-0961">Cell wall biogenesis/degradation</keyword>
<keyword evidence="11 18" id="KW-0573">Peptidoglycan synthesis</keyword>
<evidence type="ECO:0000256" key="8">
    <source>
        <dbReference type="ARBA" id="ARBA00022737"/>
    </source>
</evidence>
<keyword evidence="5 18" id="KW-0808">Transferase</keyword>
<feature type="region of interest" description="Disordered" evidence="19">
    <location>
        <begin position="452"/>
        <end position="487"/>
    </location>
</feature>
<protein>
    <recommendedName>
        <fullName evidence="18">Bifunctional protein GlmU</fullName>
    </recommendedName>
    <domain>
        <recommendedName>
            <fullName evidence="18">UDP-N-acetylglucosamine pyrophosphorylase</fullName>
            <ecNumber evidence="18">2.7.7.23</ecNumber>
        </recommendedName>
        <alternativeName>
            <fullName evidence="18">N-acetylglucosamine-1-phosphate uridyltransferase</fullName>
        </alternativeName>
    </domain>
    <domain>
        <recommendedName>
            <fullName evidence="18">Glucosamine-1-phosphate N-acetyltransferase</fullName>
            <ecNumber evidence="18">2.3.1.157</ecNumber>
        </recommendedName>
    </domain>
</protein>
<feature type="binding site" evidence="18">
    <location>
        <begin position="83"/>
        <end position="84"/>
    </location>
    <ligand>
        <name>UDP-N-acetyl-alpha-D-glucosamine</name>
        <dbReference type="ChEBI" id="CHEBI:57705"/>
    </ligand>
</feature>
<feature type="binding site" evidence="18">
    <location>
        <position position="78"/>
    </location>
    <ligand>
        <name>UDP-N-acetyl-alpha-D-glucosamine</name>
        <dbReference type="ChEBI" id="CHEBI:57705"/>
    </ligand>
</feature>
<evidence type="ECO:0000256" key="15">
    <source>
        <dbReference type="ARBA" id="ARBA00048247"/>
    </source>
</evidence>
<dbReference type="GO" id="GO:0003977">
    <property type="term" value="F:UDP-N-acetylglucosamine diphosphorylase activity"/>
    <property type="evidence" value="ECO:0007669"/>
    <property type="project" value="UniProtKB-UniRule"/>
</dbReference>
<feature type="binding site" evidence="18">
    <location>
        <position position="233"/>
    </location>
    <ligand>
        <name>UDP-N-acetyl-alpha-D-glucosamine</name>
        <dbReference type="ChEBI" id="CHEBI:57705"/>
    </ligand>
</feature>
<feature type="binding site" evidence="18">
    <location>
        <position position="338"/>
    </location>
    <ligand>
        <name>UDP-N-acetyl-alpha-D-glucosamine</name>
        <dbReference type="ChEBI" id="CHEBI:57705"/>
    </ligand>
</feature>
<dbReference type="SUPFAM" id="SSF53448">
    <property type="entry name" value="Nucleotide-diphospho-sugar transferases"/>
    <property type="match status" value="1"/>
</dbReference>
<accession>A0A6L9S3F3</accession>
<comment type="pathway">
    <text evidence="18">Bacterial outer membrane biogenesis; LPS lipid A biosynthesis.</text>
</comment>
<comment type="similarity">
    <text evidence="2 18">In the C-terminal section; belongs to the transferase hexapeptide repeat family.</text>
</comment>
<feature type="binding site" evidence="18">
    <location>
        <position position="175"/>
    </location>
    <ligand>
        <name>UDP-N-acetyl-alpha-D-glucosamine</name>
        <dbReference type="ChEBI" id="CHEBI:57705"/>
    </ligand>
</feature>
<keyword evidence="13 18" id="KW-0012">Acyltransferase</keyword>
<feature type="compositionally biased region" description="Basic and acidic residues" evidence="19">
    <location>
        <begin position="475"/>
        <end position="487"/>
    </location>
</feature>
<dbReference type="SUPFAM" id="SSF51161">
    <property type="entry name" value="Trimeric LpxA-like enzymes"/>
    <property type="match status" value="1"/>
</dbReference>
<feature type="binding site" evidence="18">
    <location>
        <position position="233"/>
    </location>
    <ligand>
        <name>Mg(2+)</name>
        <dbReference type="ChEBI" id="CHEBI:18420"/>
    </ligand>
</feature>
<feature type="binding site" evidence="18">
    <location>
        <position position="385"/>
    </location>
    <ligand>
        <name>acetyl-CoA</name>
        <dbReference type="ChEBI" id="CHEBI:57288"/>
    </ligand>
</feature>
<comment type="catalytic activity">
    <reaction evidence="15 18">
        <text>alpha-D-glucosamine 1-phosphate + acetyl-CoA = N-acetyl-alpha-D-glucosamine 1-phosphate + CoA + H(+)</text>
        <dbReference type="Rhea" id="RHEA:13725"/>
        <dbReference type="ChEBI" id="CHEBI:15378"/>
        <dbReference type="ChEBI" id="CHEBI:57287"/>
        <dbReference type="ChEBI" id="CHEBI:57288"/>
        <dbReference type="ChEBI" id="CHEBI:57776"/>
        <dbReference type="ChEBI" id="CHEBI:58516"/>
        <dbReference type="EC" id="2.3.1.157"/>
    </reaction>
</comment>
<name>A0A6L9S3F3_9ACTN</name>
<comment type="catalytic activity">
    <reaction evidence="16 18">
        <text>N-acetyl-alpha-D-glucosamine 1-phosphate + UTP + H(+) = UDP-N-acetyl-alpha-D-glucosamine + diphosphate</text>
        <dbReference type="Rhea" id="RHEA:13509"/>
        <dbReference type="ChEBI" id="CHEBI:15378"/>
        <dbReference type="ChEBI" id="CHEBI:33019"/>
        <dbReference type="ChEBI" id="CHEBI:46398"/>
        <dbReference type="ChEBI" id="CHEBI:57705"/>
        <dbReference type="ChEBI" id="CHEBI:57776"/>
        <dbReference type="EC" id="2.7.7.23"/>
    </reaction>
</comment>
<evidence type="ECO:0000313" key="22">
    <source>
        <dbReference type="Proteomes" id="UP000475214"/>
    </source>
</evidence>
<dbReference type="RefSeq" id="WP_163733766.1">
    <property type="nucleotide sequence ID" value="NZ_JAAGOA010000003.1"/>
</dbReference>
<evidence type="ECO:0000256" key="14">
    <source>
        <dbReference type="ARBA" id="ARBA00023316"/>
    </source>
</evidence>
<dbReference type="InterPro" id="IPR011004">
    <property type="entry name" value="Trimer_LpxA-like_sf"/>
</dbReference>
<evidence type="ECO:0000259" key="20">
    <source>
        <dbReference type="Pfam" id="PF12804"/>
    </source>
</evidence>
<keyword evidence="9 18" id="KW-0460">Magnesium</keyword>
<comment type="subcellular location">
    <subcellularLocation>
        <location evidence="1 18">Cytoplasm</location>
    </subcellularLocation>
</comment>
<feature type="domain" description="MobA-like NTP transferase" evidence="20">
    <location>
        <begin position="8"/>
        <end position="136"/>
    </location>
</feature>
<dbReference type="GO" id="GO:0000287">
    <property type="term" value="F:magnesium ion binding"/>
    <property type="evidence" value="ECO:0007669"/>
    <property type="project" value="UniProtKB-UniRule"/>
</dbReference>
<evidence type="ECO:0000256" key="3">
    <source>
        <dbReference type="ARBA" id="ARBA00007947"/>
    </source>
</evidence>
<comment type="cofactor">
    <cofactor evidence="18">
        <name>Mg(2+)</name>
        <dbReference type="ChEBI" id="CHEBI:18420"/>
    </cofactor>
    <text evidence="18">Binds 1 Mg(2+) ion per subunit.</text>
</comment>
<comment type="function">
    <text evidence="17 18">Catalyzes the last two sequential reactions in the de novo biosynthetic pathway for UDP-N-acetylglucosamine (UDP-GlcNAc). The C-terminal domain catalyzes the transfer of acetyl group from acetyl coenzyme A to glucosamine-1-phosphate (GlcN-1-P) to produce N-acetylglucosamine-1-phosphate (GlcNAc-1-P), which is converted into UDP-GlcNAc by the transfer of uridine 5-monophosphate (from uridine 5-triphosphate), a reaction catalyzed by the N-terminal domain.</text>
</comment>